<keyword evidence="3" id="KW-0677">Repeat</keyword>
<dbReference type="FunFam" id="3.10.580.10:FF:000006">
    <property type="entry name" value="DUF21 and CBS domain protein"/>
    <property type="match status" value="1"/>
</dbReference>
<evidence type="ECO:0000313" key="12">
    <source>
        <dbReference type="Proteomes" id="UP000467700"/>
    </source>
</evidence>
<dbReference type="PANTHER" id="PTHR12064:SF97">
    <property type="entry name" value="METAL TRANSPORTER CNNM-5"/>
    <property type="match status" value="1"/>
</dbReference>
<feature type="transmembrane region" description="Helical" evidence="8">
    <location>
        <begin position="158"/>
        <end position="178"/>
    </location>
</feature>
<evidence type="ECO:0000256" key="6">
    <source>
        <dbReference type="PROSITE-ProRule" id="PRU00703"/>
    </source>
</evidence>
<evidence type="ECO:0000256" key="3">
    <source>
        <dbReference type="ARBA" id="ARBA00022737"/>
    </source>
</evidence>
<name>A0A8S0X411_CYCAE</name>
<dbReference type="GO" id="GO:0030026">
    <property type="term" value="P:intracellular manganese ion homeostasis"/>
    <property type="evidence" value="ECO:0007669"/>
    <property type="project" value="TreeGrafter"/>
</dbReference>
<protein>
    <recommendedName>
        <fullName evidence="13">CNNM transmembrane domain-containing protein</fullName>
    </recommendedName>
</protein>
<keyword evidence="2 7" id="KW-0812">Transmembrane</keyword>
<dbReference type="PROSITE" id="PS51846">
    <property type="entry name" value="CNNM"/>
    <property type="match status" value="1"/>
</dbReference>
<dbReference type="InterPro" id="IPR002550">
    <property type="entry name" value="CNNM"/>
</dbReference>
<comment type="caution">
    <text evidence="11">The sequence shown here is derived from an EMBL/GenBank/DDBJ whole genome shotgun (WGS) entry which is preliminary data.</text>
</comment>
<keyword evidence="6" id="KW-0129">CBS domain</keyword>
<feature type="domain" description="CNNM transmembrane" evidence="10">
    <location>
        <begin position="41"/>
        <end position="223"/>
    </location>
</feature>
<dbReference type="InterPro" id="IPR046342">
    <property type="entry name" value="CBS_dom_sf"/>
</dbReference>
<proteinExistence type="predicted"/>
<dbReference type="PROSITE" id="PS51371">
    <property type="entry name" value="CBS"/>
    <property type="match status" value="1"/>
</dbReference>
<dbReference type="GO" id="GO:0005737">
    <property type="term" value="C:cytoplasm"/>
    <property type="evidence" value="ECO:0007669"/>
    <property type="project" value="TreeGrafter"/>
</dbReference>
<feature type="transmembrane region" description="Helical" evidence="8">
    <location>
        <begin position="46"/>
        <end position="70"/>
    </location>
</feature>
<evidence type="ECO:0000313" key="11">
    <source>
        <dbReference type="EMBL" id="CAA7266422.1"/>
    </source>
</evidence>
<dbReference type="Proteomes" id="UP000467700">
    <property type="component" value="Unassembled WGS sequence"/>
</dbReference>
<dbReference type="Gene3D" id="3.10.580.10">
    <property type="entry name" value="CBS-domain"/>
    <property type="match status" value="1"/>
</dbReference>
<gene>
    <name evidence="11" type="ORF">AAE3_LOCUS8587</name>
</gene>
<organism evidence="11 12">
    <name type="scientific">Cyclocybe aegerita</name>
    <name type="common">Black poplar mushroom</name>
    <name type="synonym">Agrocybe aegerita</name>
    <dbReference type="NCBI Taxonomy" id="1973307"/>
    <lineage>
        <taxon>Eukaryota</taxon>
        <taxon>Fungi</taxon>
        <taxon>Dikarya</taxon>
        <taxon>Basidiomycota</taxon>
        <taxon>Agaricomycotina</taxon>
        <taxon>Agaricomycetes</taxon>
        <taxon>Agaricomycetidae</taxon>
        <taxon>Agaricales</taxon>
        <taxon>Agaricineae</taxon>
        <taxon>Bolbitiaceae</taxon>
        <taxon>Cyclocybe</taxon>
    </lineage>
</organism>
<reference evidence="11 12" key="1">
    <citation type="submission" date="2020-01" db="EMBL/GenBank/DDBJ databases">
        <authorList>
            <person name="Gupta K D."/>
        </authorList>
    </citation>
    <scope>NUCLEOTIDE SEQUENCE [LARGE SCALE GENOMIC DNA]</scope>
</reference>
<evidence type="ECO:0000256" key="5">
    <source>
        <dbReference type="ARBA" id="ARBA00023136"/>
    </source>
</evidence>
<dbReference type="PANTHER" id="PTHR12064">
    <property type="entry name" value="METAL TRANSPORTER CNNM"/>
    <property type="match status" value="1"/>
</dbReference>
<dbReference type="AlphaFoldDB" id="A0A8S0X411"/>
<evidence type="ECO:0000256" key="2">
    <source>
        <dbReference type="ARBA" id="ARBA00022692"/>
    </source>
</evidence>
<evidence type="ECO:0000256" key="7">
    <source>
        <dbReference type="PROSITE-ProRule" id="PRU01193"/>
    </source>
</evidence>
<comment type="subcellular location">
    <subcellularLocation>
        <location evidence="1">Membrane</location>
        <topology evidence="1">Multi-pass membrane protein</topology>
    </subcellularLocation>
</comment>
<sequence length="451" mass="48963">MAIRRNGLALCTLLARAAIASPFLRTFKTGIAAGNGGAETGSREFWYHLIISTFLVLAGGVFAGLTLGLMGLDELHLRVLATSSEDMNEKRNAQKVLNLIHKGRHWVLVVLLIGNVIVNESLPIFLDNALGGGVAAIAISTTAIVIFGIIPQAISVRYGLFVGATCAPLVIVLMYLFAPIAYPIAKLLDLVLGADQYHMYKKAELKSFLQLHQAGEEPLRNGEIAILNGVLELNTKNVEMIMTPLRDVVILSADDILDYDAVAAILQSGYSRFPVHEPGNPTFFVGLLLIKKLLTYDPSRALPVSAFPLSILPEAHPSINCFQALDYFQIGRAHLLLVSLTPGKPGGAIGIITLEDIIEEIISEEIVDETDQYQDNHTKIQARRSITSTMMSGIVECRQAPKPPYILFNESTALLGHINSRTASLPVGGIPRNYASVHTGTFSRTPTSTRY</sequence>
<dbReference type="SUPFAM" id="SSF54631">
    <property type="entry name" value="CBS-domain pair"/>
    <property type="match status" value="1"/>
</dbReference>
<dbReference type="OrthoDB" id="5353557at2759"/>
<evidence type="ECO:0000256" key="4">
    <source>
        <dbReference type="ARBA" id="ARBA00022989"/>
    </source>
</evidence>
<keyword evidence="5 7" id="KW-0472">Membrane</keyword>
<evidence type="ECO:0000256" key="8">
    <source>
        <dbReference type="SAM" id="Phobius"/>
    </source>
</evidence>
<dbReference type="InterPro" id="IPR045095">
    <property type="entry name" value="ACDP"/>
</dbReference>
<dbReference type="InterPro" id="IPR000644">
    <property type="entry name" value="CBS_dom"/>
</dbReference>
<dbReference type="GO" id="GO:0016020">
    <property type="term" value="C:membrane"/>
    <property type="evidence" value="ECO:0007669"/>
    <property type="project" value="UniProtKB-SubCell"/>
</dbReference>
<evidence type="ECO:0008006" key="13">
    <source>
        <dbReference type="Google" id="ProtNLM"/>
    </source>
</evidence>
<keyword evidence="4 7" id="KW-1133">Transmembrane helix</keyword>
<feature type="domain" description="CBS" evidence="9">
    <location>
        <begin position="242"/>
        <end position="304"/>
    </location>
</feature>
<keyword evidence="12" id="KW-1185">Reference proteome</keyword>
<evidence type="ECO:0000259" key="10">
    <source>
        <dbReference type="PROSITE" id="PS51846"/>
    </source>
</evidence>
<evidence type="ECO:0000256" key="1">
    <source>
        <dbReference type="ARBA" id="ARBA00004141"/>
    </source>
</evidence>
<dbReference type="Pfam" id="PF01595">
    <property type="entry name" value="CNNM"/>
    <property type="match status" value="1"/>
</dbReference>
<dbReference type="GO" id="GO:0010960">
    <property type="term" value="P:magnesium ion homeostasis"/>
    <property type="evidence" value="ECO:0007669"/>
    <property type="project" value="InterPro"/>
</dbReference>
<accession>A0A8S0X411</accession>
<feature type="transmembrane region" description="Helical" evidence="8">
    <location>
        <begin position="132"/>
        <end position="151"/>
    </location>
</feature>
<evidence type="ECO:0000259" key="9">
    <source>
        <dbReference type="PROSITE" id="PS51371"/>
    </source>
</evidence>
<dbReference type="EMBL" id="CACVBS010000054">
    <property type="protein sequence ID" value="CAA7266422.1"/>
    <property type="molecule type" value="Genomic_DNA"/>
</dbReference>